<dbReference type="EMBL" id="CP020771">
    <property type="protein sequence ID" value="ARI82037.1"/>
    <property type="molecule type" value="Genomic_DNA"/>
</dbReference>
<keyword evidence="1" id="KW-0472">Membrane</keyword>
<dbReference type="AlphaFoldDB" id="A0AB33C028"/>
<dbReference type="RefSeq" id="WP_002748369.1">
    <property type="nucleotide sequence ID" value="NZ_CP020771.1"/>
</dbReference>
<evidence type="ECO:0000256" key="1">
    <source>
        <dbReference type="SAM" id="Phobius"/>
    </source>
</evidence>
<name>A0AB33C028_MICA7</name>
<evidence type="ECO:0000313" key="3">
    <source>
        <dbReference type="Proteomes" id="UP000192439"/>
    </source>
</evidence>
<keyword evidence="1" id="KW-1133">Transmembrane helix</keyword>
<proteinExistence type="predicted"/>
<dbReference type="Proteomes" id="UP000192439">
    <property type="component" value="Chromosome"/>
</dbReference>
<protein>
    <submittedName>
        <fullName evidence="2">Uncharacterized protein</fullName>
    </submittedName>
</protein>
<keyword evidence="3" id="KW-1185">Reference proteome</keyword>
<gene>
    <name evidence="2" type="ORF">BH695_2758</name>
</gene>
<reference evidence="2 3" key="1">
    <citation type="journal article" date="2018" name="Harmful Algae">
        <title>The highly heterogeneous methylated genomes and diverse restriction-modification systems of bloom-forming Microcystis.</title>
        <authorList>
            <person name="Zhao L."/>
            <person name="Song Y."/>
            <person name="Li L."/>
            <person name="Gan N."/>
            <person name="Brand J.J."/>
            <person name="Song L."/>
        </authorList>
    </citation>
    <scope>NUCLEOTIDE SEQUENCE [LARGE SCALE GENOMIC DNA]</scope>
    <source>
        <strain evidence="2 3">PCC 7806SL</strain>
    </source>
</reference>
<organism evidence="2 3">
    <name type="scientific">Microcystis aeruginosa PCC 7806SL</name>
    <dbReference type="NCBI Taxonomy" id="1903187"/>
    <lineage>
        <taxon>Bacteria</taxon>
        <taxon>Bacillati</taxon>
        <taxon>Cyanobacteriota</taxon>
        <taxon>Cyanophyceae</taxon>
        <taxon>Oscillatoriophycideae</taxon>
        <taxon>Chroococcales</taxon>
        <taxon>Microcystaceae</taxon>
        <taxon>Microcystis</taxon>
    </lineage>
</organism>
<feature type="transmembrane region" description="Helical" evidence="1">
    <location>
        <begin position="21"/>
        <end position="42"/>
    </location>
</feature>
<evidence type="ECO:0000313" key="2">
    <source>
        <dbReference type="EMBL" id="ARI82037.1"/>
    </source>
</evidence>
<keyword evidence="1" id="KW-0812">Transmembrane</keyword>
<accession>A0AB33C028</accession>
<sequence>MNNNKDKNDKKDKKDFWDISKIVVTLLFTTIGGGVVGGFTALTSYQFRVQEINIKRIETVEKFMPYLVGEVNGKPITNPEIARENTIIVIASLGHEELAINLAKLNPSKASILALRSIALKSIHPDAVLAIGEIGKNAKSYLKKEASLNLKNIIDQLDKSKKADILKISQTILDELNKEQEQEYEYLKTSKTTTVTWAIVIGSDTNLAGAQDEQKRAKAQQSQNKTLVKSEIIIYERQGWYATVVKGIDQDNKDKTLGYWREKFRPSSFLIDFNDWCKNPSEDKGGYFECE</sequence>